<dbReference type="InterPro" id="IPR020449">
    <property type="entry name" value="Tscrpt_reg_AraC-type_HTH"/>
</dbReference>
<dbReference type="PANTHER" id="PTHR43280:SF2">
    <property type="entry name" value="HTH-TYPE TRANSCRIPTIONAL REGULATOR EXSA"/>
    <property type="match status" value="1"/>
</dbReference>
<dbReference type="Proteomes" id="UP001164761">
    <property type="component" value="Chromosome"/>
</dbReference>
<feature type="domain" description="HTH araC/xylS-type" evidence="4">
    <location>
        <begin position="186"/>
        <end position="284"/>
    </location>
</feature>
<protein>
    <submittedName>
        <fullName evidence="5">AraC family transcriptional regulator</fullName>
    </submittedName>
</protein>
<dbReference type="Pfam" id="PF12833">
    <property type="entry name" value="HTH_18"/>
    <property type="match status" value="1"/>
</dbReference>
<dbReference type="Gene3D" id="1.10.10.60">
    <property type="entry name" value="Homeodomain-like"/>
    <property type="match status" value="1"/>
</dbReference>
<dbReference type="PROSITE" id="PS01124">
    <property type="entry name" value="HTH_ARAC_FAMILY_2"/>
    <property type="match status" value="1"/>
</dbReference>
<keyword evidence="6" id="KW-1185">Reference proteome</keyword>
<keyword evidence="2" id="KW-0238">DNA-binding</keyword>
<accession>A0ABY6ZBD5</accession>
<dbReference type="InterPro" id="IPR003313">
    <property type="entry name" value="AraC-bd"/>
</dbReference>
<organism evidence="5 6">
    <name type="scientific">Alicyclobacillus fastidiosus</name>
    <dbReference type="NCBI Taxonomy" id="392011"/>
    <lineage>
        <taxon>Bacteria</taxon>
        <taxon>Bacillati</taxon>
        <taxon>Bacillota</taxon>
        <taxon>Bacilli</taxon>
        <taxon>Bacillales</taxon>
        <taxon>Alicyclobacillaceae</taxon>
        <taxon>Alicyclobacillus</taxon>
    </lineage>
</organism>
<dbReference type="RefSeq" id="WP_268003741.1">
    <property type="nucleotide sequence ID" value="NZ_BSUT01000001.1"/>
</dbReference>
<dbReference type="SUPFAM" id="SSF51215">
    <property type="entry name" value="Regulatory protein AraC"/>
    <property type="match status" value="1"/>
</dbReference>
<sequence length="288" mass="33914">MVNTLRQIRPLIRVAHHYQFNEESNKVEQHRLGYCYAFHLIDSGRGTVTIRNRRYQVNKGIVIFIPPGEQHSFYTDSNHPMTSFNIYCELWPDGAQVTDIHLAWDPKDFNPTYQTQVKSCPELETLPSITQLHTGHLFVELFSHIVLNHRSNDRYSSDIAHSLLYTLVLELFNINQKTHVYDYRIQKLLDDIDEHPAFRPDFKDWMRQYGMKKTQFYERFRTVVGMSPGEYALRAKMRLASASLLESHSTITEIADVLGYSSIHYFSQQFKRYFGCSPTEYRHHGRSQ</sequence>
<proteinExistence type="predicted"/>
<dbReference type="SMART" id="SM00342">
    <property type="entry name" value="HTH_ARAC"/>
    <property type="match status" value="1"/>
</dbReference>
<reference evidence="5" key="1">
    <citation type="submission" date="2022-08" db="EMBL/GenBank/DDBJ databases">
        <title>Alicyclobacillus fastidiosus DSM 17978, complete genome.</title>
        <authorList>
            <person name="Wang Q."/>
            <person name="Cai R."/>
            <person name="Wang Z."/>
        </authorList>
    </citation>
    <scope>NUCLEOTIDE SEQUENCE</scope>
    <source>
        <strain evidence="5">DSM 17978</strain>
    </source>
</reference>
<evidence type="ECO:0000256" key="2">
    <source>
        <dbReference type="ARBA" id="ARBA00023125"/>
    </source>
</evidence>
<evidence type="ECO:0000259" key="4">
    <source>
        <dbReference type="PROSITE" id="PS01124"/>
    </source>
</evidence>
<keyword evidence="1" id="KW-0805">Transcription regulation</keyword>
<dbReference type="PRINTS" id="PR00032">
    <property type="entry name" value="HTHARAC"/>
</dbReference>
<dbReference type="PROSITE" id="PS00041">
    <property type="entry name" value="HTH_ARAC_FAMILY_1"/>
    <property type="match status" value="1"/>
</dbReference>
<gene>
    <name evidence="5" type="ORF">NZD89_15680</name>
</gene>
<dbReference type="EMBL" id="CP104067">
    <property type="protein sequence ID" value="WAH39843.1"/>
    <property type="molecule type" value="Genomic_DNA"/>
</dbReference>
<evidence type="ECO:0000256" key="1">
    <source>
        <dbReference type="ARBA" id="ARBA00023015"/>
    </source>
</evidence>
<dbReference type="InterPro" id="IPR014710">
    <property type="entry name" value="RmlC-like_jellyroll"/>
</dbReference>
<name>A0ABY6ZBD5_9BACL</name>
<evidence type="ECO:0000313" key="6">
    <source>
        <dbReference type="Proteomes" id="UP001164761"/>
    </source>
</evidence>
<evidence type="ECO:0000313" key="5">
    <source>
        <dbReference type="EMBL" id="WAH39843.1"/>
    </source>
</evidence>
<evidence type="ECO:0000256" key="3">
    <source>
        <dbReference type="ARBA" id="ARBA00023163"/>
    </source>
</evidence>
<dbReference type="InterPro" id="IPR018060">
    <property type="entry name" value="HTH_AraC"/>
</dbReference>
<keyword evidence="3" id="KW-0804">Transcription</keyword>
<dbReference type="InterPro" id="IPR009057">
    <property type="entry name" value="Homeodomain-like_sf"/>
</dbReference>
<dbReference type="InterPro" id="IPR037923">
    <property type="entry name" value="HTH-like"/>
</dbReference>
<dbReference type="SUPFAM" id="SSF46689">
    <property type="entry name" value="Homeodomain-like"/>
    <property type="match status" value="2"/>
</dbReference>
<dbReference type="Gene3D" id="2.60.120.10">
    <property type="entry name" value="Jelly Rolls"/>
    <property type="match status" value="1"/>
</dbReference>
<dbReference type="PANTHER" id="PTHR43280">
    <property type="entry name" value="ARAC-FAMILY TRANSCRIPTIONAL REGULATOR"/>
    <property type="match status" value="1"/>
</dbReference>
<dbReference type="Pfam" id="PF02311">
    <property type="entry name" value="AraC_binding"/>
    <property type="match status" value="1"/>
</dbReference>
<dbReference type="InterPro" id="IPR018062">
    <property type="entry name" value="HTH_AraC-typ_CS"/>
</dbReference>